<name>A0AAU9SXX2_THLAR</name>
<feature type="domain" description="K Homology" evidence="4">
    <location>
        <begin position="497"/>
        <end position="570"/>
    </location>
</feature>
<dbReference type="SMART" id="SM00322">
    <property type="entry name" value="KH"/>
    <property type="match status" value="4"/>
</dbReference>
<keyword evidence="2" id="KW-0694">RNA-binding</keyword>
<dbReference type="Proteomes" id="UP000836841">
    <property type="component" value="Chromosome 6"/>
</dbReference>
<dbReference type="EMBL" id="OU466862">
    <property type="protein sequence ID" value="CAH2073403.1"/>
    <property type="molecule type" value="Genomic_DNA"/>
</dbReference>
<feature type="domain" description="K Homology" evidence="4">
    <location>
        <begin position="275"/>
        <end position="350"/>
    </location>
</feature>
<feature type="domain" description="K Homology" evidence="4">
    <location>
        <begin position="136"/>
        <end position="199"/>
    </location>
</feature>
<evidence type="ECO:0000256" key="1">
    <source>
        <dbReference type="ARBA" id="ARBA00022737"/>
    </source>
</evidence>
<reference evidence="5 6" key="1">
    <citation type="submission" date="2022-03" db="EMBL/GenBank/DDBJ databases">
        <authorList>
            <person name="Nunn A."/>
            <person name="Chopra R."/>
            <person name="Nunn A."/>
            <person name="Contreras Garrido A."/>
        </authorList>
    </citation>
    <scope>NUCLEOTIDE SEQUENCE [LARGE SCALE GENOMIC DNA]</scope>
</reference>
<feature type="region of interest" description="Disordered" evidence="3">
    <location>
        <begin position="214"/>
        <end position="243"/>
    </location>
</feature>
<dbReference type="GO" id="GO:0003723">
    <property type="term" value="F:RNA binding"/>
    <property type="evidence" value="ECO:0007669"/>
    <property type="project" value="UniProtKB-UniRule"/>
</dbReference>
<dbReference type="SUPFAM" id="SSF54791">
    <property type="entry name" value="Eukaryotic type KH-domain (KH-domain type I)"/>
    <property type="match status" value="4"/>
</dbReference>
<dbReference type="PANTHER" id="PTHR10288">
    <property type="entry name" value="KH DOMAIN CONTAINING RNA BINDING PROTEIN"/>
    <property type="match status" value="1"/>
</dbReference>
<dbReference type="AlphaFoldDB" id="A0AAU9SXX2"/>
<gene>
    <name evidence="5" type="ORF">TAV2_LOCUS20088</name>
</gene>
<accession>A0AAU9SXX2</accession>
<dbReference type="PROSITE" id="PS50084">
    <property type="entry name" value="KH_TYPE_1"/>
    <property type="match status" value="3"/>
</dbReference>
<feature type="region of interest" description="Disordered" evidence="3">
    <location>
        <begin position="1"/>
        <end position="25"/>
    </location>
</feature>
<protein>
    <recommendedName>
        <fullName evidence="4">K Homology domain-containing protein</fullName>
    </recommendedName>
</protein>
<evidence type="ECO:0000313" key="6">
    <source>
        <dbReference type="Proteomes" id="UP000836841"/>
    </source>
</evidence>
<evidence type="ECO:0000256" key="3">
    <source>
        <dbReference type="SAM" id="MobiDB-lite"/>
    </source>
</evidence>
<evidence type="ECO:0000313" key="5">
    <source>
        <dbReference type="EMBL" id="CAH2073403.1"/>
    </source>
</evidence>
<dbReference type="CDD" id="cd22459">
    <property type="entry name" value="KH-I_PEPPER_rpt1_like"/>
    <property type="match status" value="1"/>
</dbReference>
<dbReference type="InterPro" id="IPR004088">
    <property type="entry name" value="KH_dom_type_1"/>
</dbReference>
<dbReference type="Gene3D" id="3.30.1370.10">
    <property type="entry name" value="K Homology domain, type 1"/>
    <property type="match status" value="4"/>
</dbReference>
<proteinExistence type="predicted"/>
<dbReference type="InterPro" id="IPR004087">
    <property type="entry name" value="KH_dom"/>
</dbReference>
<sequence>MEGKSFLSSTEKKSGARDPIPVFGSPARSPPLSPLWVAPAHVKFRILCPESRAGAVIGYCGSVINQIKQLTRSKIRVEDAPLGSPDRVVTVVAHGDSGSRVKLDDGYGEEEEVEVSRAQEALIRVFEALIEGFGTGTVSCRLLMEASHVGAVKGAGGEIVEMIMKETRCKVQIGTDHLPICADPDDALVEGDDHKDVDPRDSLHRHFEIGQRDALDRRLEPFPPDDYQRRTETTTQETLSQPRIDTHPHRIIASASKKDPVTIEQPLSEPDDDIRKIVFKLLCPTESAGGLIGPGGANIKTIQSESGASIYVADTPANCDECLITITSEIPEDRLSPAQRAIVLISGEFPTVKGVIYRITSVLRALGIARRNTSSMGFHPSSSDSFTISTRRGIRSKDSFQRVSHNPANYSKPVDVNPYIRPQDPFLSSFSPTSGYPPNFGQGSTTDVDHLLSEAPSQLWSSPPPAAPRGAYDVSGGLSSTMADLGLVSGHISSVVTNITVETRVPENAVSFVCGGEVDGHYRLNAMRRISGATVIVHEPQLGTSYRIIAISGTPDQIQTALKILHALLPLSA</sequence>
<evidence type="ECO:0000256" key="2">
    <source>
        <dbReference type="PROSITE-ProRule" id="PRU00117"/>
    </source>
</evidence>
<keyword evidence="1" id="KW-0677">Repeat</keyword>
<dbReference type="Pfam" id="PF00013">
    <property type="entry name" value="KH_1"/>
    <property type="match status" value="4"/>
</dbReference>
<organism evidence="5 6">
    <name type="scientific">Thlaspi arvense</name>
    <name type="common">Field penny-cress</name>
    <dbReference type="NCBI Taxonomy" id="13288"/>
    <lineage>
        <taxon>Eukaryota</taxon>
        <taxon>Viridiplantae</taxon>
        <taxon>Streptophyta</taxon>
        <taxon>Embryophyta</taxon>
        <taxon>Tracheophyta</taxon>
        <taxon>Spermatophyta</taxon>
        <taxon>Magnoliopsida</taxon>
        <taxon>eudicotyledons</taxon>
        <taxon>Gunneridae</taxon>
        <taxon>Pentapetalae</taxon>
        <taxon>rosids</taxon>
        <taxon>malvids</taxon>
        <taxon>Brassicales</taxon>
        <taxon>Brassicaceae</taxon>
        <taxon>Thlaspideae</taxon>
        <taxon>Thlaspi</taxon>
    </lineage>
</organism>
<keyword evidence="6" id="KW-1185">Reference proteome</keyword>
<feature type="compositionally biased region" description="Basic and acidic residues" evidence="3">
    <location>
        <begin position="214"/>
        <end position="232"/>
    </location>
</feature>
<feature type="domain" description="K Homology" evidence="4">
    <location>
        <begin position="40"/>
        <end position="134"/>
    </location>
</feature>
<dbReference type="InterPro" id="IPR036612">
    <property type="entry name" value="KH_dom_type_1_sf"/>
</dbReference>
<evidence type="ECO:0000259" key="4">
    <source>
        <dbReference type="SMART" id="SM00322"/>
    </source>
</evidence>